<protein>
    <submittedName>
        <fullName evidence="2">Uncharacterized protein</fullName>
    </submittedName>
</protein>
<reference evidence="2 3" key="1">
    <citation type="submission" date="2019-05" db="EMBL/GenBank/DDBJ databases">
        <authorList>
            <person name="Lee S.D."/>
        </authorList>
    </citation>
    <scope>NUCLEOTIDE SEQUENCE [LARGE SCALE GENOMIC DNA]</scope>
    <source>
        <strain evidence="2 3">GH2-6</strain>
    </source>
</reference>
<evidence type="ECO:0000313" key="2">
    <source>
        <dbReference type="EMBL" id="TNB49357.1"/>
    </source>
</evidence>
<evidence type="ECO:0000313" key="3">
    <source>
        <dbReference type="Proteomes" id="UP000307874"/>
    </source>
</evidence>
<feature type="transmembrane region" description="Helical" evidence="1">
    <location>
        <begin position="135"/>
        <end position="158"/>
    </location>
</feature>
<reference evidence="2 3" key="2">
    <citation type="submission" date="2019-06" db="EMBL/GenBank/DDBJ databases">
        <title>Martelella lutilitoris sp. nov., isolated from a tidal mudflat.</title>
        <authorList>
            <person name="Kim Y.-J."/>
        </authorList>
    </citation>
    <scope>NUCLEOTIDE SEQUENCE [LARGE SCALE GENOMIC DNA]</scope>
    <source>
        <strain evidence="2 3">GH2-6</strain>
    </source>
</reference>
<keyword evidence="1" id="KW-0812">Transmembrane</keyword>
<organism evidence="2 3">
    <name type="scientific">Martelella lutilitoris</name>
    <dbReference type="NCBI Taxonomy" id="2583532"/>
    <lineage>
        <taxon>Bacteria</taxon>
        <taxon>Pseudomonadati</taxon>
        <taxon>Pseudomonadota</taxon>
        <taxon>Alphaproteobacteria</taxon>
        <taxon>Hyphomicrobiales</taxon>
        <taxon>Aurantimonadaceae</taxon>
        <taxon>Martelella</taxon>
    </lineage>
</organism>
<gene>
    <name evidence="2" type="ORF">FF124_05075</name>
</gene>
<evidence type="ECO:0000256" key="1">
    <source>
        <dbReference type="SAM" id="Phobius"/>
    </source>
</evidence>
<proteinExistence type="predicted"/>
<sequence>MGKVFRRLGFAGLILLPVWGIKDNTTALSITVTVFLGLGVMIASVFQAARPDAEKKEAEPGAYVKKQGARAASLLLLFWWPAVTIAVAATHTTLRLPFVNKTKQAVVYLGEFLFPSVRRLGTIDYPPEIILQGQVVTSAFLLAALASSVVVFFYVLYLPVDEFAANVNHYRQRGRSMRSWHVFFILIVLLLMSASVYFGWGGFDPDIVDDPYFKSRNCVYEAYCYIWVGGFTLFYSAMAKAVVFMGGVGVIPYSIVYFKAAPFLKD</sequence>
<name>A0A5C4JVZ0_9HYPH</name>
<feature type="transmembrane region" description="Helical" evidence="1">
    <location>
        <begin position="179"/>
        <end position="200"/>
    </location>
</feature>
<dbReference type="Proteomes" id="UP000307874">
    <property type="component" value="Unassembled WGS sequence"/>
</dbReference>
<dbReference type="RefSeq" id="WP_138747387.1">
    <property type="nucleotide sequence ID" value="NZ_VCLB01000002.1"/>
</dbReference>
<comment type="caution">
    <text evidence="2">The sequence shown here is derived from an EMBL/GenBank/DDBJ whole genome shotgun (WGS) entry which is preliminary data.</text>
</comment>
<accession>A0A5C4JVZ0</accession>
<feature type="transmembrane region" description="Helical" evidence="1">
    <location>
        <begin position="237"/>
        <end position="258"/>
    </location>
</feature>
<keyword evidence="1" id="KW-0472">Membrane</keyword>
<dbReference type="EMBL" id="VCLB01000002">
    <property type="protein sequence ID" value="TNB49357.1"/>
    <property type="molecule type" value="Genomic_DNA"/>
</dbReference>
<feature type="transmembrane region" description="Helical" evidence="1">
    <location>
        <begin position="69"/>
        <end position="89"/>
    </location>
</feature>
<keyword evidence="1" id="KW-1133">Transmembrane helix</keyword>
<dbReference type="AlphaFoldDB" id="A0A5C4JVZ0"/>
<keyword evidence="3" id="KW-1185">Reference proteome</keyword>
<feature type="transmembrane region" description="Helical" evidence="1">
    <location>
        <begin position="30"/>
        <end position="49"/>
    </location>
</feature>